<feature type="region of interest" description="Disordered" evidence="1">
    <location>
        <begin position="1"/>
        <end position="57"/>
    </location>
</feature>
<evidence type="ECO:0000313" key="2">
    <source>
        <dbReference type="EMBL" id="GFY04836.1"/>
    </source>
</evidence>
<organism evidence="2 3">
    <name type="scientific">Trichonephila clavipes</name>
    <name type="common">Golden silk orbweaver</name>
    <name type="synonym">Nephila clavipes</name>
    <dbReference type="NCBI Taxonomy" id="2585209"/>
    <lineage>
        <taxon>Eukaryota</taxon>
        <taxon>Metazoa</taxon>
        <taxon>Ecdysozoa</taxon>
        <taxon>Arthropoda</taxon>
        <taxon>Chelicerata</taxon>
        <taxon>Arachnida</taxon>
        <taxon>Araneae</taxon>
        <taxon>Araneomorphae</taxon>
        <taxon>Entelegynae</taxon>
        <taxon>Araneoidea</taxon>
        <taxon>Nephilidae</taxon>
        <taxon>Trichonephila</taxon>
    </lineage>
</organism>
<reference evidence="2" key="1">
    <citation type="submission" date="2020-08" db="EMBL/GenBank/DDBJ databases">
        <title>Multicomponent nature underlies the extraordinary mechanical properties of spider dragline silk.</title>
        <authorList>
            <person name="Kono N."/>
            <person name="Nakamura H."/>
            <person name="Mori M."/>
            <person name="Yoshida Y."/>
            <person name="Ohtoshi R."/>
            <person name="Malay A.D."/>
            <person name="Moran D.A.P."/>
            <person name="Tomita M."/>
            <person name="Numata K."/>
            <person name="Arakawa K."/>
        </authorList>
    </citation>
    <scope>NUCLEOTIDE SEQUENCE</scope>
</reference>
<dbReference type="Proteomes" id="UP000887159">
    <property type="component" value="Unassembled WGS sequence"/>
</dbReference>
<proteinExistence type="predicted"/>
<name>A0A8X6SAB8_TRICX</name>
<keyword evidence="3" id="KW-1185">Reference proteome</keyword>
<evidence type="ECO:0000256" key="1">
    <source>
        <dbReference type="SAM" id="MobiDB-lite"/>
    </source>
</evidence>
<comment type="caution">
    <text evidence="2">The sequence shown here is derived from an EMBL/GenBank/DDBJ whole genome shotgun (WGS) entry which is preliminary data.</text>
</comment>
<dbReference type="AlphaFoldDB" id="A0A8X6SAB8"/>
<sequence length="186" mass="21683">MPPKRRAIGRSTPQARKRRALRASESDEQRALRLENLRVHATETRSSESSDQREVRLETDRIRTNQIRSSERTELRERRLQNVRISTARSRRTLHADLNLSAFHYDSNNDYSLHPNVVIGKMAKFACIVVHSNLKMKRVECAAPVENLSYQNYIHHPNHCQRFYLVLHVCRSISWKTSASTIHASK</sequence>
<feature type="compositionally biased region" description="Basic and acidic residues" evidence="1">
    <location>
        <begin position="22"/>
        <end position="57"/>
    </location>
</feature>
<dbReference type="EMBL" id="BMAU01021246">
    <property type="protein sequence ID" value="GFY04836.1"/>
    <property type="molecule type" value="Genomic_DNA"/>
</dbReference>
<protein>
    <submittedName>
        <fullName evidence="2">Uncharacterized protein</fullName>
    </submittedName>
</protein>
<accession>A0A8X6SAB8</accession>
<gene>
    <name evidence="2" type="ORF">TNCV_3952431</name>
</gene>
<evidence type="ECO:0000313" key="3">
    <source>
        <dbReference type="Proteomes" id="UP000887159"/>
    </source>
</evidence>